<comment type="caution">
    <text evidence="1">The sequence shown here is derived from an EMBL/GenBank/DDBJ whole genome shotgun (WGS) entry which is preliminary data.</text>
</comment>
<organism evidence="1 2">
    <name type="scientific">Portunus trituberculatus</name>
    <name type="common">Swimming crab</name>
    <name type="synonym">Neptunus trituberculatus</name>
    <dbReference type="NCBI Taxonomy" id="210409"/>
    <lineage>
        <taxon>Eukaryota</taxon>
        <taxon>Metazoa</taxon>
        <taxon>Ecdysozoa</taxon>
        <taxon>Arthropoda</taxon>
        <taxon>Crustacea</taxon>
        <taxon>Multicrustacea</taxon>
        <taxon>Malacostraca</taxon>
        <taxon>Eumalacostraca</taxon>
        <taxon>Eucarida</taxon>
        <taxon>Decapoda</taxon>
        <taxon>Pleocyemata</taxon>
        <taxon>Brachyura</taxon>
        <taxon>Eubrachyura</taxon>
        <taxon>Portunoidea</taxon>
        <taxon>Portunidae</taxon>
        <taxon>Portuninae</taxon>
        <taxon>Portunus</taxon>
    </lineage>
</organism>
<keyword evidence="2" id="KW-1185">Reference proteome</keyword>
<evidence type="ECO:0000313" key="1">
    <source>
        <dbReference type="EMBL" id="MPC77684.1"/>
    </source>
</evidence>
<dbReference type="EMBL" id="VSRR010046480">
    <property type="protein sequence ID" value="MPC77684.1"/>
    <property type="molecule type" value="Genomic_DNA"/>
</dbReference>
<proteinExistence type="predicted"/>
<evidence type="ECO:0000313" key="2">
    <source>
        <dbReference type="Proteomes" id="UP000324222"/>
    </source>
</evidence>
<dbReference type="AlphaFoldDB" id="A0A5B7IAB2"/>
<reference evidence="1 2" key="1">
    <citation type="submission" date="2019-05" db="EMBL/GenBank/DDBJ databases">
        <title>Another draft genome of Portunus trituberculatus and its Hox gene families provides insights of decapod evolution.</title>
        <authorList>
            <person name="Jeong J.-H."/>
            <person name="Song I."/>
            <person name="Kim S."/>
            <person name="Choi T."/>
            <person name="Kim D."/>
            <person name="Ryu S."/>
            <person name="Kim W."/>
        </authorList>
    </citation>
    <scope>NUCLEOTIDE SEQUENCE [LARGE SCALE GENOMIC DNA]</scope>
    <source>
        <tissue evidence="1">Muscle</tissue>
    </source>
</reference>
<protein>
    <submittedName>
        <fullName evidence="1">Uncharacterized protein</fullName>
    </submittedName>
</protein>
<gene>
    <name evidence="1" type="ORF">E2C01_072143</name>
</gene>
<sequence length="88" mass="9199">MAVVVVEGVAGRVVSERRFATSQPGQQWAAWSLVGVVAGAGMRGRVLSETLITWEPTVRGTEGSPPLLLDVSLNSLVSGEKVVVVVVV</sequence>
<name>A0A5B7IAB2_PORTR</name>
<accession>A0A5B7IAB2</accession>
<dbReference type="Proteomes" id="UP000324222">
    <property type="component" value="Unassembled WGS sequence"/>
</dbReference>